<dbReference type="AlphaFoldDB" id="A0A9X2F5I0"/>
<feature type="domain" description="Thymidylate kinase-like" evidence="13">
    <location>
        <begin position="5"/>
        <end position="192"/>
    </location>
</feature>
<dbReference type="GO" id="GO:0006233">
    <property type="term" value="P:dTDP biosynthetic process"/>
    <property type="evidence" value="ECO:0007669"/>
    <property type="project" value="InterPro"/>
</dbReference>
<dbReference type="GO" id="GO:0006227">
    <property type="term" value="P:dUDP biosynthetic process"/>
    <property type="evidence" value="ECO:0007669"/>
    <property type="project" value="TreeGrafter"/>
</dbReference>
<feature type="binding site" evidence="12">
    <location>
        <begin position="7"/>
        <end position="14"/>
    </location>
    <ligand>
        <name>ATP</name>
        <dbReference type="ChEBI" id="CHEBI:30616"/>
    </ligand>
</feature>
<dbReference type="Gene3D" id="3.40.50.300">
    <property type="entry name" value="P-loop containing nucleotide triphosphate hydrolases"/>
    <property type="match status" value="1"/>
</dbReference>
<evidence type="ECO:0000259" key="13">
    <source>
        <dbReference type="Pfam" id="PF02223"/>
    </source>
</evidence>
<evidence type="ECO:0000256" key="1">
    <source>
        <dbReference type="ARBA" id="ARBA00009776"/>
    </source>
</evidence>
<gene>
    <name evidence="12 14" type="primary">tmk</name>
    <name evidence="14" type="ORF">NG895_01810</name>
</gene>
<dbReference type="Pfam" id="PF02223">
    <property type="entry name" value="Thymidylate_kin"/>
    <property type="match status" value="1"/>
</dbReference>
<name>A0A9X2F5I0_9BACT</name>
<dbReference type="GO" id="GO:0006235">
    <property type="term" value="P:dTTP biosynthetic process"/>
    <property type="evidence" value="ECO:0007669"/>
    <property type="project" value="UniProtKB-UniRule"/>
</dbReference>
<keyword evidence="4 12" id="KW-0808">Transferase</keyword>
<evidence type="ECO:0000256" key="3">
    <source>
        <dbReference type="ARBA" id="ARBA00017144"/>
    </source>
</evidence>
<keyword evidence="8 12" id="KW-0067">ATP-binding</keyword>
<evidence type="ECO:0000313" key="15">
    <source>
        <dbReference type="Proteomes" id="UP001155241"/>
    </source>
</evidence>
<dbReference type="Proteomes" id="UP001155241">
    <property type="component" value="Unassembled WGS sequence"/>
</dbReference>
<evidence type="ECO:0000256" key="2">
    <source>
        <dbReference type="ARBA" id="ARBA00012980"/>
    </source>
</evidence>
<keyword evidence="7 12" id="KW-0418">Kinase</keyword>
<dbReference type="PANTHER" id="PTHR10344:SF4">
    <property type="entry name" value="UMP-CMP KINASE 2, MITOCHONDRIAL"/>
    <property type="match status" value="1"/>
</dbReference>
<dbReference type="NCBIfam" id="TIGR00041">
    <property type="entry name" value="DTMP_kinase"/>
    <property type="match status" value="1"/>
</dbReference>
<dbReference type="GO" id="GO:0005829">
    <property type="term" value="C:cytosol"/>
    <property type="evidence" value="ECO:0007669"/>
    <property type="project" value="TreeGrafter"/>
</dbReference>
<dbReference type="FunFam" id="3.40.50.300:FF:000225">
    <property type="entry name" value="Thymidylate kinase"/>
    <property type="match status" value="1"/>
</dbReference>
<protein>
    <recommendedName>
        <fullName evidence="3 12">Thymidylate kinase</fullName>
        <ecNumber evidence="2 12">2.7.4.9</ecNumber>
    </recommendedName>
    <alternativeName>
        <fullName evidence="9 12">dTMP kinase</fullName>
    </alternativeName>
</protein>
<dbReference type="EMBL" id="JAMXLR010000006">
    <property type="protein sequence ID" value="MCO6042632.1"/>
    <property type="molecule type" value="Genomic_DNA"/>
</dbReference>
<proteinExistence type="inferred from homology"/>
<evidence type="ECO:0000256" key="11">
    <source>
        <dbReference type="ARBA" id="ARBA00057735"/>
    </source>
</evidence>
<dbReference type="EC" id="2.7.4.9" evidence="2 12"/>
<dbReference type="RefSeq" id="WP_252850730.1">
    <property type="nucleotide sequence ID" value="NZ_JAMXLR010000006.1"/>
</dbReference>
<evidence type="ECO:0000256" key="12">
    <source>
        <dbReference type="HAMAP-Rule" id="MF_00165"/>
    </source>
</evidence>
<organism evidence="14 15">
    <name type="scientific">Aeoliella straminimaris</name>
    <dbReference type="NCBI Taxonomy" id="2954799"/>
    <lineage>
        <taxon>Bacteria</taxon>
        <taxon>Pseudomonadati</taxon>
        <taxon>Planctomycetota</taxon>
        <taxon>Planctomycetia</taxon>
        <taxon>Pirellulales</taxon>
        <taxon>Lacipirellulaceae</taxon>
        <taxon>Aeoliella</taxon>
    </lineage>
</organism>
<evidence type="ECO:0000256" key="10">
    <source>
        <dbReference type="ARBA" id="ARBA00048743"/>
    </source>
</evidence>
<dbReference type="CDD" id="cd01672">
    <property type="entry name" value="TMPK"/>
    <property type="match status" value="1"/>
</dbReference>
<evidence type="ECO:0000313" key="14">
    <source>
        <dbReference type="EMBL" id="MCO6042632.1"/>
    </source>
</evidence>
<evidence type="ECO:0000256" key="5">
    <source>
        <dbReference type="ARBA" id="ARBA00022727"/>
    </source>
</evidence>
<dbReference type="PANTHER" id="PTHR10344">
    <property type="entry name" value="THYMIDYLATE KINASE"/>
    <property type="match status" value="1"/>
</dbReference>
<evidence type="ECO:0000256" key="6">
    <source>
        <dbReference type="ARBA" id="ARBA00022741"/>
    </source>
</evidence>
<sequence>MFFTFDGIDGAGKSTQIDLFCQWVRDQGHTVTQCRDPGSTPLGERIRDLLLTHDTNVSIHRRSEMLLYMAARAQLVEEVIRPALGRGEVVVSDRYLLANIVYQGHAGQLPLEQVRAVGEITIDDVRPDAVYVLDMSVEAADQRMARERDRMEEQGAEFRRRLRDGYLTEATSDSAIHVIDASQSIEKVHASIVAIASELMQRGAST</sequence>
<evidence type="ECO:0000256" key="7">
    <source>
        <dbReference type="ARBA" id="ARBA00022777"/>
    </source>
</evidence>
<comment type="catalytic activity">
    <reaction evidence="10 12">
        <text>dTMP + ATP = dTDP + ADP</text>
        <dbReference type="Rhea" id="RHEA:13517"/>
        <dbReference type="ChEBI" id="CHEBI:30616"/>
        <dbReference type="ChEBI" id="CHEBI:58369"/>
        <dbReference type="ChEBI" id="CHEBI:63528"/>
        <dbReference type="ChEBI" id="CHEBI:456216"/>
        <dbReference type="EC" id="2.7.4.9"/>
    </reaction>
</comment>
<dbReference type="InterPro" id="IPR027417">
    <property type="entry name" value="P-loop_NTPase"/>
</dbReference>
<keyword evidence="5 12" id="KW-0545">Nucleotide biosynthesis</keyword>
<accession>A0A9X2F5I0</accession>
<dbReference type="InterPro" id="IPR018094">
    <property type="entry name" value="Thymidylate_kinase"/>
</dbReference>
<keyword evidence="15" id="KW-1185">Reference proteome</keyword>
<comment type="similarity">
    <text evidence="1 12">Belongs to the thymidylate kinase family.</text>
</comment>
<evidence type="ECO:0000256" key="9">
    <source>
        <dbReference type="ARBA" id="ARBA00029962"/>
    </source>
</evidence>
<comment type="function">
    <text evidence="11 12">Phosphorylation of dTMP to form dTDP in both de novo and salvage pathways of dTTP synthesis.</text>
</comment>
<dbReference type="HAMAP" id="MF_00165">
    <property type="entry name" value="Thymidylate_kinase"/>
    <property type="match status" value="1"/>
</dbReference>
<evidence type="ECO:0000256" key="8">
    <source>
        <dbReference type="ARBA" id="ARBA00022840"/>
    </source>
</evidence>
<dbReference type="SUPFAM" id="SSF52540">
    <property type="entry name" value="P-loop containing nucleoside triphosphate hydrolases"/>
    <property type="match status" value="1"/>
</dbReference>
<dbReference type="InterPro" id="IPR039430">
    <property type="entry name" value="Thymidylate_kin-like_dom"/>
</dbReference>
<comment type="caution">
    <text evidence="14">The sequence shown here is derived from an EMBL/GenBank/DDBJ whole genome shotgun (WGS) entry which is preliminary data.</text>
</comment>
<dbReference type="GO" id="GO:0004798">
    <property type="term" value="F:dTMP kinase activity"/>
    <property type="evidence" value="ECO:0007669"/>
    <property type="project" value="UniProtKB-UniRule"/>
</dbReference>
<dbReference type="GO" id="GO:0005524">
    <property type="term" value="F:ATP binding"/>
    <property type="evidence" value="ECO:0007669"/>
    <property type="project" value="UniProtKB-UniRule"/>
</dbReference>
<reference evidence="14" key="1">
    <citation type="submission" date="2022-06" db="EMBL/GenBank/DDBJ databases">
        <title>Aeoliella straminimaris, a novel planctomycete from sediments.</title>
        <authorList>
            <person name="Vitorino I.R."/>
            <person name="Lage O.M."/>
        </authorList>
    </citation>
    <scope>NUCLEOTIDE SEQUENCE</scope>
    <source>
        <strain evidence="14">ICT_H6.2</strain>
    </source>
</reference>
<keyword evidence="6 12" id="KW-0547">Nucleotide-binding</keyword>
<evidence type="ECO:0000256" key="4">
    <source>
        <dbReference type="ARBA" id="ARBA00022679"/>
    </source>
</evidence>